<dbReference type="EMBL" id="JACHJW010000001">
    <property type="protein sequence ID" value="MBB4956394.1"/>
    <property type="molecule type" value="Genomic_DNA"/>
</dbReference>
<proteinExistence type="predicted"/>
<evidence type="ECO:0000313" key="2">
    <source>
        <dbReference type="Proteomes" id="UP000578819"/>
    </source>
</evidence>
<accession>A0A7W7SKI8</accession>
<keyword evidence="2" id="KW-1185">Reference proteome</keyword>
<gene>
    <name evidence="1" type="ORF">FHR38_000127</name>
</gene>
<protein>
    <submittedName>
        <fullName evidence="1">Uncharacterized protein</fullName>
    </submittedName>
</protein>
<reference evidence="1 2" key="1">
    <citation type="submission" date="2020-08" db="EMBL/GenBank/DDBJ databases">
        <title>Sequencing the genomes of 1000 actinobacteria strains.</title>
        <authorList>
            <person name="Klenk H.-P."/>
        </authorList>
    </citation>
    <scope>NUCLEOTIDE SEQUENCE [LARGE SCALE GENOMIC DNA]</scope>
    <source>
        <strain evidence="1 2">DSM 45886</strain>
    </source>
</reference>
<evidence type="ECO:0000313" key="1">
    <source>
        <dbReference type="EMBL" id="MBB4956394.1"/>
    </source>
</evidence>
<dbReference type="AlphaFoldDB" id="A0A7W7SKI8"/>
<organism evidence="1 2">
    <name type="scientific">Micromonospora polyrhachis</name>
    <dbReference type="NCBI Taxonomy" id="1282883"/>
    <lineage>
        <taxon>Bacteria</taxon>
        <taxon>Bacillati</taxon>
        <taxon>Actinomycetota</taxon>
        <taxon>Actinomycetes</taxon>
        <taxon>Micromonosporales</taxon>
        <taxon>Micromonosporaceae</taxon>
        <taxon>Micromonospora</taxon>
    </lineage>
</organism>
<sequence>MAPVTAGPVDTAVLVGDRASEMAGTGRSGLFAPAARNV</sequence>
<name>A0A7W7SKI8_9ACTN</name>
<dbReference type="Proteomes" id="UP000578819">
    <property type="component" value="Unassembled WGS sequence"/>
</dbReference>
<comment type="caution">
    <text evidence="1">The sequence shown here is derived from an EMBL/GenBank/DDBJ whole genome shotgun (WGS) entry which is preliminary data.</text>
</comment>